<protein>
    <submittedName>
        <fullName evidence="2">TonB-dependent receptor</fullName>
    </submittedName>
</protein>
<evidence type="ECO:0000259" key="1">
    <source>
        <dbReference type="Pfam" id="PF14905"/>
    </source>
</evidence>
<dbReference type="KEGG" id="marb:CJ263_12510"/>
<organism evidence="2 3">
    <name type="scientific">Maribacter cobaltidurans</name>
    <dbReference type="NCBI Taxonomy" id="1178778"/>
    <lineage>
        <taxon>Bacteria</taxon>
        <taxon>Pseudomonadati</taxon>
        <taxon>Bacteroidota</taxon>
        <taxon>Flavobacteriia</taxon>
        <taxon>Flavobacteriales</taxon>
        <taxon>Flavobacteriaceae</taxon>
        <taxon>Maribacter</taxon>
    </lineage>
</organism>
<name>A0A223VBG2_9FLAO</name>
<dbReference type="OrthoDB" id="603275at2"/>
<dbReference type="InterPro" id="IPR041700">
    <property type="entry name" value="OMP_b-brl_3"/>
</dbReference>
<keyword evidence="2" id="KW-0675">Receptor</keyword>
<dbReference type="Pfam" id="PF14905">
    <property type="entry name" value="OMP_b-brl_3"/>
    <property type="match status" value="1"/>
</dbReference>
<gene>
    <name evidence="2" type="ORF">CJ263_12510</name>
</gene>
<dbReference type="RefSeq" id="WP_094999236.1">
    <property type="nucleotide sequence ID" value="NZ_BMJL01000007.1"/>
</dbReference>
<evidence type="ECO:0000313" key="3">
    <source>
        <dbReference type="Proteomes" id="UP000215244"/>
    </source>
</evidence>
<accession>A0A223VBG2</accession>
<proteinExistence type="predicted"/>
<dbReference type="AlphaFoldDB" id="A0A223VBG2"/>
<keyword evidence="3" id="KW-1185">Reference proteome</keyword>
<reference evidence="2 3" key="1">
    <citation type="submission" date="2017-08" db="EMBL/GenBank/DDBJ databases">
        <title>The complete genome sequence of Maribacter sp. B1, isolated from deep-sea sediment.</title>
        <authorList>
            <person name="Wu Y.-H."/>
            <person name="Cheng H."/>
            <person name="Xu X.-W."/>
        </authorList>
    </citation>
    <scope>NUCLEOTIDE SEQUENCE [LARGE SCALE GENOMIC DNA]</scope>
    <source>
        <strain evidence="2 3">B1</strain>
    </source>
</reference>
<feature type="domain" description="Outer membrane protein beta-barrel" evidence="1">
    <location>
        <begin position="451"/>
        <end position="906"/>
    </location>
</feature>
<dbReference type="Proteomes" id="UP000215244">
    <property type="component" value="Chromosome"/>
</dbReference>
<evidence type="ECO:0000313" key="2">
    <source>
        <dbReference type="EMBL" id="ASV32686.1"/>
    </source>
</evidence>
<dbReference type="EMBL" id="CP022957">
    <property type="protein sequence ID" value="ASV32686.1"/>
    <property type="molecule type" value="Genomic_DNA"/>
</dbReference>
<sequence>MKKVILTILISISFFSISQAQEFKITGKIVDVLDDTPLEAATVYAEVPRDSSLVTYSISKSDGTFELEGNTAYRQLNVFFSFNGYKTLLRKIDIKPIMNLGLVKMEEQAQELKGVNVVGERIPIQIKKDTLEFNADSFKTRPDATVEEVLKKLPGVEIDSDGRITVNGKEVDKVLVNGQVFFSNDPKVATKSLPKEVISKIQILDSKTKEQEFTGDSGDGNTKTINLTLKEDKTDGYMGRLSGGYGQDERYQANGLLNYFNKTKRISFLASSNNINNSGFSFDEIYEMVGNTGRRGGVSFNNNGAFSIGDLAFGFGQGIITSSTLGASYANKKEKEYEVDGNYFFSYSDSYNKEKTFRENLLPDNRFFTDIQSSFTGRTNSNQGAANLEFDLSETLRITAQPTMNVSRTNSMDFSNTLNTNEDGELINTNVTEETSDGFQRNFSNEMEIMKKLDTLGRYFRLNFRNNNRAGNSTSNLRSVSEFFGVSPDQNILDQETTIKNLSDQYEIGVRYRQPIGKEVFLDLDYNYENRTQKNERYVYGLDDITGRYDIFNETLSSDFEFTNGQHTPSMAFRLDGKKLRFRLSAEYNLIDLKNRDFLQDISFSRDYNKLLFNSNLSYTFGQNTRLWLSYDSDLNIPSINQIQPVPNVTNPLNVIVGKPDLSPTVNHNIYFNFNNFNWKDREGFFIYAGLNFIQDQIVNVTDTDENLIRTTTFANVNGAYNHYGAINYSKQIKKDSLYTLKINLRPYINRQKNIGFTNGSQLEANQFTVSPRIGLTFNYKEKLELEPEYTYGFNSTKYNLDRLQDINYITQRLALKITTYWPKNLIWGNDITYSYNGNVGPGFDKDAVFWNMSLGLQIMKNKGTVKLLGYDILNQNINTRRTTGQDFIQDYQGTVLRRYFMASFTLKFDSFGGSGPPEKKGPQFMRL</sequence>
<dbReference type="InterPro" id="IPR008969">
    <property type="entry name" value="CarboxyPept-like_regulatory"/>
</dbReference>
<dbReference type="SUPFAM" id="SSF49464">
    <property type="entry name" value="Carboxypeptidase regulatory domain-like"/>
    <property type="match status" value="1"/>
</dbReference>
<dbReference type="SUPFAM" id="SSF56935">
    <property type="entry name" value="Porins"/>
    <property type="match status" value="1"/>
</dbReference>